<dbReference type="Pfam" id="PF13359">
    <property type="entry name" value="DDE_Tnp_4"/>
    <property type="match status" value="1"/>
</dbReference>
<keyword evidence="5" id="KW-0479">Metal-binding</keyword>
<dbReference type="GO" id="GO:0005634">
    <property type="term" value="C:nucleus"/>
    <property type="evidence" value="ECO:0007669"/>
    <property type="project" value="UniProtKB-SubCell"/>
</dbReference>
<dbReference type="GO" id="GO:0016787">
    <property type="term" value="F:hydrolase activity"/>
    <property type="evidence" value="ECO:0007669"/>
    <property type="project" value="UniProtKB-KW"/>
</dbReference>
<keyword evidence="10" id="KW-1185">Reference proteome</keyword>
<dbReference type="InterPro" id="IPR027806">
    <property type="entry name" value="HARBI1_dom"/>
</dbReference>
<dbReference type="GO" id="GO:0046872">
    <property type="term" value="F:metal ion binding"/>
    <property type="evidence" value="ECO:0007669"/>
    <property type="project" value="UniProtKB-KW"/>
</dbReference>
<dbReference type="EMBL" id="JBHFQA010000015">
    <property type="protein sequence ID" value="KAL2086952.1"/>
    <property type="molecule type" value="Genomic_DNA"/>
</dbReference>
<feature type="domain" description="DDE Tnp4" evidence="8">
    <location>
        <begin position="209"/>
        <end position="369"/>
    </location>
</feature>
<comment type="similarity">
    <text evidence="3">Belongs to the HARBI1 family.</text>
</comment>
<evidence type="ECO:0000256" key="7">
    <source>
        <dbReference type="ARBA" id="ARBA00023242"/>
    </source>
</evidence>
<comment type="cofactor">
    <cofactor evidence="1">
        <name>a divalent metal cation</name>
        <dbReference type="ChEBI" id="CHEBI:60240"/>
    </cofactor>
</comment>
<evidence type="ECO:0000256" key="5">
    <source>
        <dbReference type="ARBA" id="ARBA00022723"/>
    </source>
</evidence>
<dbReference type="GO" id="GO:0004518">
    <property type="term" value="F:nuclease activity"/>
    <property type="evidence" value="ECO:0007669"/>
    <property type="project" value="UniProtKB-KW"/>
</dbReference>
<proteinExistence type="inferred from homology"/>
<dbReference type="PANTHER" id="PTHR22930">
    <property type="match status" value="1"/>
</dbReference>
<evidence type="ECO:0000313" key="10">
    <source>
        <dbReference type="Proteomes" id="UP001591681"/>
    </source>
</evidence>
<keyword evidence="6" id="KW-0378">Hydrolase</keyword>
<evidence type="ECO:0000256" key="4">
    <source>
        <dbReference type="ARBA" id="ARBA00022722"/>
    </source>
</evidence>
<dbReference type="InterPro" id="IPR045249">
    <property type="entry name" value="HARBI1-like"/>
</dbReference>
<comment type="caution">
    <text evidence="9">The sequence shown here is derived from an EMBL/GenBank/DDBJ whole genome shotgun (WGS) entry which is preliminary data.</text>
</comment>
<keyword evidence="4" id="KW-0540">Nuclease</keyword>
<protein>
    <recommendedName>
        <fullName evidence="8">DDE Tnp4 domain-containing protein</fullName>
    </recommendedName>
</protein>
<evidence type="ECO:0000256" key="3">
    <source>
        <dbReference type="ARBA" id="ARBA00006958"/>
    </source>
</evidence>
<evidence type="ECO:0000256" key="2">
    <source>
        <dbReference type="ARBA" id="ARBA00004123"/>
    </source>
</evidence>
<accession>A0ABD1JIS6</accession>
<sequence>MVFEIDRAAFAYMLCILLCLEVHMNKQTAFLVSLIRHELCRRRLILQAIEDNENYLLRAGALLQQRRPRRSVWMKIRDRSFWDRVVLQEYTDEDWRCNFRMSRRTFDKLCGLMSEVMKPEDVTFRAPIPLPMRVAIVLYKLASCAENRVVANTFGVSKSTVKRLVYLFCRGMVSSVIKNIIRMPTAEEAIAIARRFQQKFHIPQIIGCIDGTHIPVLPPTDGYRDFVNRKGWPSYVLQAVVDDKYRFWSLSCKLPGSAHDANVLRQSQLFRQAHLLPKGPREINGVTINHFLLGDPAYPLMDWLMKGYTPSPHITPEQELFNVYLSSARTTVEIAFERLKARWTVLMKRSDFHFTFSPYMIATCCALHNLCEDEKESLNPTWTAEASVFESATPQPGVRAYNAPDNAAGQRIRDALADYLSANFPLRTPLV</sequence>
<reference evidence="9 10" key="1">
    <citation type="submission" date="2024-09" db="EMBL/GenBank/DDBJ databases">
        <title>A chromosome-level genome assembly of Gray's grenadier anchovy, Coilia grayii.</title>
        <authorList>
            <person name="Fu Z."/>
        </authorList>
    </citation>
    <scope>NUCLEOTIDE SEQUENCE [LARGE SCALE GENOMIC DNA]</scope>
    <source>
        <strain evidence="9">G4</strain>
        <tissue evidence="9">Muscle</tissue>
    </source>
</reference>
<name>A0ABD1JIS6_9TELE</name>
<keyword evidence="7" id="KW-0539">Nucleus</keyword>
<evidence type="ECO:0000313" key="9">
    <source>
        <dbReference type="EMBL" id="KAL2086952.1"/>
    </source>
</evidence>
<evidence type="ECO:0000256" key="6">
    <source>
        <dbReference type="ARBA" id="ARBA00022801"/>
    </source>
</evidence>
<evidence type="ECO:0000259" key="8">
    <source>
        <dbReference type="Pfam" id="PF13359"/>
    </source>
</evidence>
<gene>
    <name evidence="9" type="ORF">ACEWY4_018011</name>
</gene>
<dbReference type="AlphaFoldDB" id="A0ABD1JIS6"/>
<evidence type="ECO:0000256" key="1">
    <source>
        <dbReference type="ARBA" id="ARBA00001968"/>
    </source>
</evidence>
<comment type="subcellular location">
    <subcellularLocation>
        <location evidence="2">Nucleus</location>
    </subcellularLocation>
</comment>
<dbReference type="PANTHER" id="PTHR22930:SF206">
    <property type="entry name" value="NUCLEASE HARBI1"/>
    <property type="match status" value="1"/>
</dbReference>
<organism evidence="9 10">
    <name type="scientific">Coilia grayii</name>
    <name type="common">Gray's grenadier anchovy</name>
    <dbReference type="NCBI Taxonomy" id="363190"/>
    <lineage>
        <taxon>Eukaryota</taxon>
        <taxon>Metazoa</taxon>
        <taxon>Chordata</taxon>
        <taxon>Craniata</taxon>
        <taxon>Vertebrata</taxon>
        <taxon>Euteleostomi</taxon>
        <taxon>Actinopterygii</taxon>
        <taxon>Neopterygii</taxon>
        <taxon>Teleostei</taxon>
        <taxon>Clupei</taxon>
        <taxon>Clupeiformes</taxon>
        <taxon>Clupeoidei</taxon>
        <taxon>Engraulidae</taxon>
        <taxon>Coilinae</taxon>
        <taxon>Coilia</taxon>
    </lineage>
</organism>
<dbReference type="Proteomes" id="UP001591681">
    <property type="component" value="Unassembled WGS sequence"/>
</dbReference>